<accession>A9RZQ0</accession>
<reference evidence="3" key="3">
    <citation type="submission" date="2020-12" db="UniProtKB">
        <authorList>
            <consortium name="EnsemblPlants"/>
        </authorList>
    </citation>
    <scope>IDENTIFICATION</scope>
</reference>
<evidence type="ECO:0000313" key="3">
    <source>
        <dbReference type="EnsemblPlants" id="PAC:32969024.CDS.1"/>
    </source>
</evidence>
<protein>
    <recommendedName>
        <fullName evidence="1">Complex 1 LYR protein domain-containing protein</fullName>
    </recommendedName>
</protein>
<dbReference type="Proteomes" id="UP000006727">
    <property type="component" value="Chromosome 1"/>
</dbReference>
<reference evidence="2 4" key="2">
    <citation type="journal article" date="2018" name="Plant J.">
        <title>The Physcomitrella patens chromosome-scale assembly reveals moss genome structure and evolution.</title>
        <authorList>
            <person name="Lang D."/>
            <person name="Ullrich K.K."/>
            <person name="Murat F."/>
            <person name="Fuchs J."/>
            <person name="Jenkins J."/>
            <person name="Haas F.B."/>
            <person name="Piednoel M."/>
            <person name="Gundlach H."/>
            <person name="Van Bel M."/>
            <person name="Meyberg R."/>
            <person name="Vives C."/>
            <person name="Morata J."/>
            <person name="Symeonidi A."/>
            <person name="Hiss M."/>
            <person name="Muchero W."/>
            <person name="Kamisugi Y."/>
            <person name="Saleh O."/>
            <person name="Blanc G."/>
            <person name="Decker E.L."/>
            <person name="van Gessel N."/>
            <person name="Grimwood J."/>
            <person name="Hayes R.D."/>
            <person name="Graham S.W."/>
            <person name="Gunter L.E."/>
            <person name="McDaniel S.F."/>
            <person name="Hoernstein S.N.W."/>
            <person name="Larsson A."/>
            <person name="Li F.W."/>
            <person name="Perroud P.F."/>
            <person name="Phillips J."/>
            <person name="Ranjan P."/>
            <person name="Rokshar D.S."/>
            <person name="Rothfels C.J."/>
            <person name="Schneider L."/>
            <person name="Shu S."/>
            <person name="Stevenson D.W."/>
            <person name="Thummler F."/>
            <person name="Tillich M."/>
            <person name="Villarreal Aguilar J.C."/>
            <person name="Widiez T."/>
            <person name="Wong G.K."/>
            <person name="Wymore A."/>
            <person name="Zhang Y."/>
            <person name="Zimmer A.D."/>
            <person name="Quatrano R.S."/>
            <person name="Mayer K.F.X."/>
            <person name="Goodstein D."/>
            <person name="Casacuberta J.M."/>
            <person name="Vandepoele K."/>
            <person name="Reski R."/>
            <person name="Cuming A.C."/>
            <person name="Tuskan G.A."/>
            <person name="Maumus F."/>
            <person name="Salse J."/>
            <person name="Schmutz J."/>
            <person name="Rensing S.A."/>
        </authorList>
    </citation>
    <scope>NUCLEOTIDE SEQUENCE [LARGE SCALE GENOMIC DNA]</scope>
    <source>
        <strain evidence="3 4">cv. Gransden 2004</strain>
    </source>
</reference>
<dbReference type="PANTHER" id="PTHR47158">
    <property type="entry name" value="OS08G0239000 PROTEIN"/>
    <property type="match status" value="1"/>
</dbReference>
<dbReference type="EnsemblPlants" id="Pp3c1_9190V3.2">
    <property type="protein sequence ID" value="PAC:32969025.CDS.1"/>
    <property type="gene ID" value="Pp3c1_9190"/>
</dbReference>
<dbReference type="HOGENOM" id="CLU_120076_1_0_1"/>
<dbReference type="GO" id="GO:0016226">
    <property type="term" value="P:iron-sulfur cluster assembly"/>
    <property type="evidence" value="ECO:0007669"/>
    <property type="project" value="InterPro"/>
</dbReference>
<dbReference type="InterPro" id="IPR045297">
    <property type="entry name" value="Complex1_LYR_LYRM4"/>
</dbReference>
<dbReference type="Pfam" id="PF05347">
    <property type="entry name" value="Complex1_LYR"/>
    <property type="match status" value="1"/>
</dbReference>
<dbReference type="PANTHER" id="PTHR47158:SF1">
    <property type="entry name" value="OS08G0239000 PROTEIN"/>
    <property type="match status" value="1"/>
</dbReference>
<dbReference type="EMBL" id="ABEU02000001">
    <property type="protein sequence ID" value="PNR62000.1"/>
    <property type="molecule type" value="Genomic_DNA"/>
</dbReference>
<keyword evidence="4" id="KW-1185">Reference proteome</keyword>
<gene>
    <name evidence="2" type="ORF">PHYPA_000424</name>
</gene>
<dbReference type="PaxDb" id="3218-PP1S38_95V6.1"/>
<dbReference type="AlphaFoldDB" id="A9RZQ0"/>
<reference evidence="2 4" key="1">
    <citation type="journal article" date="2008" name="Science">
        <title>The Physcomitrella genome reveals evolutionary insights into the conquest of land by plants.</title>
        <authorList>
            <person name="Rensing S."/>
            <person name="Lang D."/>
            <person name="Zimmer A."/>
            <person name="Terry A."/>
            <person name="Salamov A."/>
            <person name="Shapiro H."/>
            <person name="Nishiyama T."/>
            <person name="Perroud P.-F."/>
            <person name="Lindquist E."/>
            <person name="Kamisugi Y."/>
            <person name="Tanahashi T."/>
            <person name="Sakakibara K."/>
            <person name="Fujita T."/>
            <person name="Oishi K."/>
            <person name="Shin-I T."/>
            <person name="Kuroki Y."/>
            <person name="Toyoda A."/>
            <person name="Suzuki Y."/>
            <person name="Hashimoto A."/>
            <person name="Yamaguchi K."/>
            <person name="Sugano A."/>
            <person name="Kohara Y."/>
            <person name="Fujiyama A."/>
            <person name="Anterola A."/>
            <person name="Aoki S."/>
            <person name="Ashton N."/>
            <person name="Barbazuk W.B."/>
            <person name="Barker E."/>
            <person name="Bennetzen J."/>
            <person name="Bezanilla M."/>
            <person name="Blankenship R."/>
            <person name="Cho S.H."/>
            <person name="Dutcher S."/>
            <person name="Estelle M."/>
            <person name="Fawcett J.A."/>
            <person name="Gundlach H."/>
            <person name="Hanada K."/>
            <person name="Heyl A."/>
            <person name="Hicks K.A."/>
            <person name="Hugh J."/>
            <person name="Lohr M."/>
            <person name="Mayer K."/>
            <person name="Melkozernov A."/>
            <person name="Murata T."/>
            <person name="Nelson D."/>
            <person name="Pils B."/>
            <person name="Prigge M."/>
            <person name="Reiss B."/>
            <person name="Renner T."/>
            <person name="Rombauts S."/>
            <person name="Rushton P."/>
            <person name="Sanderfoot A."/>
            <person name="Schween G."/>
            <person name="Shiu S.-H."/>
            <person name="Stueber K."/>
            <person name="Theodoulou F.L."/>
            <person name="Tu H."/>
            <person name="Van de Peer Y."/>
            <person name="Verrier P.J."/>
            <person name="Waters E."/>
            <person name="Wood A."/>
            <person name="Yang L."/>
            <person name="Cove D."/>
            <person name="Cuming A."/>
            <person name="Hasebe M."/>
            <person name="Lucas S."/>
            <person name="Mishler D.B."/>
            <person name="Reski R."/>
            <person name="Grigoriev I."/>
            <person name="Quatrano R.S."/>
            <person name="Boore J.L."/>
        </authorList>
    </citation>
    <scope>NUCLEOTIDE SEQUENCE [LARGE SCALE GENOMIC DNA]</scope>
    <source>
        <strain evidence="3 4">cv. Gransden 2004</strain>
    </source>
</reference>
<dbReference type="Gramene" id="Pp3c1_9190V3.2">
    <property type="protein sequence ID" value="PAC:32969025.CDS.1"/>
    <property type="gene ID" value="Pp3c1_9190"/>
</dbReference>
<organism evidence="2">
    <name type="scientific">Physcomitrium patens</name>
    <name type="common">Spreading-leaved earth moss</name>
    <name type="synonym">Physcomitrella patens</name>
    <dbReference type="NCBI Taxonomy" id="3218"/>
    <lineage>
        <taxon>Eukaryota</taxon>
        <taxon>Viridiplantae</taxon>
        <taxon>Streptophyta</taxon>
        <taxon>Embryophyta</taxon>
        <taxon>Bryophyta</taxon>
        <taxon>Bryophytina</taxon>
        <taxon>Bryopsida</taxon>
        <taxon>Funariidae</taxon>
        <taxon>Funariales</taxon>
        <taxon>Funariaceae</taxon>
        <taxon>Physcomitrium</taxon>
    </lineage>
</organism>
<evidence type="ECO:0000259" key="1">
    <source>
        <dbReference type="Pfam" id="PF05347"/>
    </source>
</evidence>
<proteinExistence type="predicted"/>
<sequence>MAGVAAPSPTRTRELFRTLLREGRKFSNYNVREYVKRRTIEGFKENKNVSDPSALAAAYDYGVKQLEIIKRQVIVYNLYAPAVKNIMDLKISKPTTS</sequence>
<dbReference type="STRING" id="3218.A9RZQ0"/>
<evidence type="ECO:0000313" key="2">
    <source>
        <dbReference type="EMBL" id="PNR62000.1"/>
    </source>
</evidence>
<dbReference type="OMA" id="YTTDKLV"/>
<dbReference type="Gramene" id="Pp3c1_9190V3.1">
    <property type="protein sequence ID" value="PAC:32969024.CDS.1"/>
    <property type="gene ID" value="Pp3c1_9190"/>
</dbReference>
<dbReference type="InParanoid" id="A9RZQ0"/>
<name>A9RZQ0_PHYPA</name>
<dbReference type="FunCoup" id="A9RZQ0">
    <property type="interactions" value="3144"/>
</dbReference>
<dbReference type="CDD" id="cd20264">
    <property type="entry name" value="Complex1_LYR_LYRM4"/>
    <property type="match status" value="1"/>
</dbReference>
<dbReference type="EnsemblPlants" id="Pp3c1_9190V3.1">
    <property type="protein sequence ID" value="PAC:32969024.CDS.1"/>
    <property type="gene ID" value="Pp3c1_9190"/>
</dbReference>
<dbReference type="InterPro" id="IPR008011">
    <property type="entry name" value="Complex1_LYR_dom"/>
</dbReference>
<feature type="domain" description="Complex 1 LYR protein" evidence="1">
    <location>
        <begin position="14"/>
        <end position="67"/>
    </location>
</feature>
<evidence type="ECO:0000313" key="4">
    <source>
        <dbReference type="Proteomes" id="UP000006727"/>
    </source>
</evidence>
<dbReference type="eggNOG" id="KOG3801">
    <property type="taxonomic scope" value="Eukaryota"/>
</dbReference>